<proteinExistence type="predicted"/>
<evidence type="ECO:0000313" key="8">
    <source>
        <dbReference type="Proteomes" id="UP000198280"/>
    </source>
</evidence>
<dbReference type="Gene3D" id="1.10.357.10">
    <property type="entry name" value="Tetracycline Repressor, domain 2"/>
    <property type="match status" value="1"/>
</dbReference>
<feature type="DNA-binding region" description="H-T-H motif" evidence="4">
    <location>
        <begin position="29"/>
        <end position="48"/>
    </location>
</feature>
<accession>A0A239NZT4</accession>
<dbReference type="GO" id="GO:0003700">
    <property type="term" value="F:DNA-binding transcription factor activity"/>
    <property type="evidence" value="ECO:0007669"/>
    <property type="project" value="TreeGrafter"/>
</dbReference>
<evidence type="ECO:0000259" key="6">
    <source>
        <dbReference type="PROSITE" id="PS50977"/>
    </source>
</evidence>
<name>A0A239NZT4_9ACTN</name>
<evidence type="ECO:0000256" key="4">
    <source>
        <dbReference type="PROSITE-ProRule" id="PRU00335"/>
    </source>
</evidence>
<dbReference type="OrthoDB" id="4746440at2"/>
<dbReference type="InterPro" id="IPR009057">
    <property type="entry name" value="Homeodomain-like_sf"/>
</dbReference>
<dbReference type="InterPro" id="IPR001647">
    <property type="entry name" value="HTH_TetR"/>
</dbReference>
<feature type="compositionally biased region" description="Low complexity" evidence="5">
    <location>
        <begin position="185"/>
        <end position="203"/>
    </location>
</feature>
<dbReference type="PANTHER" id="PTHR30055:SF238">
    <property type="entry name" value="MYCOFACTOCIN BIOSYNTHESIS TRANSCRIPTIONAL REGULATOR MFTR-RELATED"/>
    <property type="match status" value="1"/>
</dbReference>
<dbReference type="SUPFAM" id="SSF46689">
    <property type="entry name" value="Homeodomain-like"/>
    <property type="match status" value="1"/>
</dbReference>
<evidence type="ECO:0000313" key="7">
    <source>
        <dbReference type="EMBL" id="SNT60336.1"/>
    </source>
</evidence>
<dbReference type="PRINTS" id="PR00455">
    <property type="entry name" value="HTHTETR"/>
</dbReference>
<dbReference type="EMBL" id="FZOF01000063">
    <property type="protein sequence ID" value="SNT60336.1"/>
    <property type="molecule type" value="Genomic_DNA"/>
</dbReference>
<keyword evidence="1" id="KW-0805">Transcription regulation</keyword>
<dbReference type="InterPro" id="IPR023772">
    <property type="entry name" value="DNA-bd_HTH_TetR-type_CS"/>
</dbReference>
<organism evidence="7 8">
    <name type="scientific">Actinacidiphila glaucinigra</name>
    <dbReference type="NCBI Taxonomy" id="235986"/>
    <lineage>
        <taxon>Bacteria</taxon>
        <taxon>Bacillati</taxon>
        <taxon>Actinomycetota</taxon>
        <taxon>Actinomycetes</taxon>
        <taxon>Kitasatosporales</taxon>
        <taxon>Streptomycetaceae</taxon>
        <taxon>Actinacidiphila</taxon>
    </lineage>
</organism>
<sequence>MSRWQPGSRARLQTAALDLFLESGYSATTTAAIAERAGVTDRTFYRHFKDKSEVLFGDEARLEQLLVGTFDASADSTANALRTSLRALAQDFQPRRADILRRAIVIESVPDLAERELLKLRSWSHALTRLAVTRDGDDLAARAQVEVAIALFRAAFRSWTHDDDPPSLDELIAHAYTAVGHPGFSTRRGSTPSTSTGSPWKRR</sequence>
<dbReference type="PROSITE" id="PS01081">
    <property type="entry name" value="HTH_TETR_1"/>
    <property type="match status" value="1"/>
</dbReference>
<dbReference type="AlphaFoldDB" id="A0A239NZT4"/>
<keyword evidence="8" id="KW-1185">Reference proteome</keyword>
<keyword evidence="3" id="KW-0804">Transcription</keyword>
<gene>
    <name evidence="7" type="ORF">SAMN05216252_1639</name>
</gene>
<reference evidence="7 8" key="1">
    <citation type="submission" date="2017-06" db="EMBL/GenBank/DDBJ databases">
        <authorList>
            <person name="Kim H.J."/>
            <person name="Triplett B.A."/>
        </authorList>
    </citation>
    <scope>NUCLEOTIDE SEQUENCE [LARGE SCALE GENOMIC DNA]</scope>
    <source>
        <strain evidence="7 8">CGMCC 4.1858</strain>
    </source>
</reference>
<dbReference type="InterPro" id="IPR041347">
    <property type="entry name" value="MftR_C"/>
</dbReference>
<evidence type="ECO:0000256" key="3">
    <source>
        <dbReference type="ARBA" id="ARBA00023163"/>
    </source>
</evidence>
<dbReference type="RefSeq" id="WP_089229473.1">
    <property type="nucleotide sequence ID" value="NZ_FZOF01000063.1"/>
</dbReference>
<evidence type="ECO:0000256" key="1">
    <source>
        <dbReference type="ARBA" id="ARBA00023015"/>
    </source>
</evidence>
<dbReference type="GO" id="GO:0000976">
    <property type="term" value="F:transcription cis-regulatory region binding"/>
    <property type="evidence" value="ECO:0007669"/>
    <property type="project" value="TreeGrafter"/>
</dbReference>
<dbReference type="Proteomes" id="UP000198280">
    <property type="component" value="Unassembled WGS sequence"/>
</dbReference>
<dbReference type="Pfam" id="PF00440">
    <property type="entry name" value="TetR_N"/>
    <property type="match status" value="1"/>
</dbReference>
<feature type="region of interest" description="Disordered" evidence="5">
    <location>
        <begin position="183"/>
        <end position="203"/>
    </location>
</feature>
<evidence type="ECO:0000256" key="5">
    <source>
        <dbReference type="SAM" id="MobiDB-lite"/>
    </source>
</evidence>
<dbReference type="PANTHER" id="PTHR30055">
    <property type="entry name" value="HTH-TYPE TRANSCRIPTIONAL REGULATOR RUTR"/>
    <property type="match status" value="1"/>
</dbReference>
<evidence type="ECO:0000256" key="2">
    <source>
        <dbReference type="ARBA" id="ARBA00023125"/>
    </source>
</evidence>
<keyword evidence="2 4" id="KW-0238">DNA-binding</keyword>
<feature type="domain" description="HTH tetR-type" evidence="6">
    <location>
        <begin position="6"/>
        <end position="66"/>
    </location>
</feature>
<protein>
    <submittedName>
        <fullName evidence="7">Transcriptional regulator, TetR family</fullName>
    </submittedName>
</protein>
<dbReference type="Pfam" id="PF17754">
    <property type="entry name" value="TetR_C_14"/>
    <property type="match status" value="1"/>
</dbReference>
<dbReference type="InterPro" id="IPR050109">
    <property type="entry name" value="HTH-type_TetR-like_transc_reg"/>
</dbReference>
<dbReference type="PROSITE" id="PS50977">
    <property type="entry name" value="HTH_TETR_2"/>
    <property type="match status" value="1"/>
</dbReference>